<proteinExistence type="predicted"/>
<gene>
    <name evidence="1" type="ORF">SDC9_179725</name>
</gene>
<sequence>MNFNKLAFGAHATADIVEVQLLCFRVLADDCAARGTKAQLVHRNIRAVDRAGNRTDLGIRAVHAGEVYARGHDVDVHFLKRAGQRGGNLNHQGLRGHVCVQIEPVEDVVQIVAEVNLQRAVRRNAVTHLLAIGEIAIGRFGERNVAARSNAEFHAARYPVDLDLLDRRRRDGRLFRNDDLVRVLVDTARGVDHAVDEVVHPAALPTKVGKDVVSGE</sequence>
<name>A0A645H2N9_9ZZZZ</name>
<evidence type="ECO:0000313" key="1">
    <source>
        <dbReference type="EMBL" id="MPN32249.1"/>
    </source>
</evidence>
<dbReference type="EMBL" id="VSSQ01084152">
    <property type="protein sequence ID" value="MPN32249.1"/>
    <property type="molecule type" value="Genomic_DNA"/>
</dbReference>
<organism evidence="1">
    <name type="scientific">bioreactor metagenome</name>
    <dbReference type="NCBI Taxonomy" id="1076179"/>
    <lineage>
        <taxon>unclassified sequences</taxon>
        <taxon>metagenomes</taxon>
        <taxon>ecological metagenomes</taxon>
    </lineage>
</organism>
<accession>A0A645H2N9</accession>
<comment type="caution">
    <text evidence="1">The sequence shown here is derived from an EMBL/GenBank/DDBJ whole genome shotgun (WGS) entry which is preliminary data.</text>
</comment>
<reference evidence="1" key="1">
    <citation type="submission" date="2019-08" db="EMBL/GenBank/DDBJ databases">
        <authorList>
            <person name="Kucharzyk K."/>
            <person name="Murdoch R.W."/>
            <person name="Higgins S."/>
            <person name="Loffler F."/>
        </authorList>
    </citation>
    <scope>NUCLEOTIDE SEQUENCE</scope>
</reference>
<protein>
    <submittedName>
        <fullName evidence="1">Uncharacterized protein</fullName>
    </submittedName>
</protein>
<dbReference type="AlphaFoldDB" id="A0A645H2N9"/>